<dbReference type="PROSITE" id="PS50835">
    <property type="entry name" value="IG_LIKE"/>
    <property type="match status" value="2"/>
</dbReference>
<dbReference type="Gene3D" id="2.60.40.10">
    <property type="entry name" value="Immunoglobulins"/>
    <property type="match status" value="2"/>
</dbReference>
<dbReference type="SMART" id="SM00408">
    <property type="entry name" value="IGc2"/>
    <property type="match status" value="1"/>
</dbReference>
<dbReference type="PANTHER" id="PTHR11640:SF31">
    <property type="entry name" value="IRREGULAR CHIASM C-ROUGHEST PROTEIN-RELATED"/>
    <property type="match status" value="1"/>
</dbReference>
<dbReference type="GO" id="GO:0005886">
    <property type="term" value="C:plasma membrane"/>
    <property type="evidence" value="ECO:0007669"/>
    <property type="project" value="TreeGrafter"/>
</dbReference>
<dbReference type="Proteomes" id="UP000694560">
    <property type="component" value="Unplaced"/>
</dbReference>
<evidence type="ECO:0000256" key="4">
    <source>
        <dbReference type="ARBA" id="ARBA00023180"/>
    </source>
</evidence>
<feature type="transmembrane region" description="Helical" evidence="6">
    <location>
        <begin position="253"/>
        <end position="274"/>
    </location>
</feature>
<protein>
    <submittedName>
        <fullName evidence="8">Transmembrane and immunoglobulin domain containing 1</fullName>
    </submittedName>
</protein>
<evidence type="ECO:0000256" key="3">
    <source>
        <dbReference type="ARBA" id="ARBA00023157"/>
    </source>
</evidence>
<keyword evidence="2 6" id="KW-0472">Membrane</keyword>
<dbReference type="FunFam" id="2.60.40.10:FF:000032">
    <property type="entry name" value="palladin isoform X1"/>
    <property type="match status" value="1"/>
</dbReference>
<evidence type="ECO:0000259" key="7">
    <source>
        <dbReference type="PROSITE" id="PS50835"/>
    </source>
</evidence>
<dbReference type="InterPro" id="IPR007110">
    <property type="entry name" value="Ig-like_dom"/>
</dbReference>
<comment type="subcellular location">
    <subcellularLocation>
        <location evidence="1">Membrane</location>
        <topology evidence="1">Single-pass type I membrane protein</topology>
    </subcellularLocation>
</comment>
<evidence type="ECO:0000313" key="8">
    <source>
        <dbReference type="Ensembl" id="ENSMCSP00000000404.1"/>
    </source>
</evidence>
<evidence type="ECO:0000256" key="2">
    <source>
        <dbReference type="ARBA" id="ARBA00023136"/>
    </source>
</evidence>
<dbReference type="GO" id="GO:0098609">
    <property type="term" value="P:cell-cell adhesion"/>
    <property type="evidence" value="ECO:0007669"/>
    <property type="project" value="TreeGrafter"/>
</dbReference>
<keyword evidence="6" id="KW-0812">Transmembrane</keyword>
<dbReference type="Pfam" id="PF00047">
    <property type="entry name" value="ig"/>
    <property type="match status" value="1"/>
</dbReference>
<dbReference type="OrthoDB" id="6106100at2759"/>
<dbReference type="AlphaFoldDB" id="A0A8C5T0T4"/>
<keyword evidence="5" id="KW-0393">Immunoglobulin domain</keyword>
<dbReference type="CDD" id="cd00096">
    <property type="entry name" value="Ig"/>
    <property type="match status" value="1"/>
</dbReference>
<name>A0A8C5T0T4_9PASS</name>
<reference evidence="8" key="1">
    <citation type="submission" date="2025-08" db="UniProtKB">
        <authorList>
            <consortium name="Ensembl"/>
        </authorList>
    </citation>
    <scope>IDENTIFICATION</scope>
</reference>
<dbReference type="Ensembl" id="ENSMCST00000000418.1">
    <property type="protein sequence ID" value="ENSMCSP00000000404.1"/>
    <property type="gene ID" value="ENSMCSG00000000342.1"/>
</dbReference>
<dbReference type="InterPro" id="IPR051275">
    <property type="entry name" value="Cell_adhesion_signaling"/>
</dbReference>
<dbReference type="InterPro" id="IPR003599">
    <property type="entry name" value="Ig_sub"/>
</dbReference>
<feature type="domain" description="Ig-like" evidence="7">
    <location>
        <begin position="38"/>
        <end position="105"/>
    </location>
</feature>
<proteinExistence type="predicted"/>
<accession>A0A8C5T0T4</accession>
<organism evidence="8 9">
    <name type="scientific">Malurus cyaneus samueli</name>
    <dbReference type="NCBI Taxonomy" id="2593467"/>
    <lineage>
        <taxon>Eukaryota</taxon>
        <taxon>Metazoa</taxon>
        <taxon>Chordata</taxon>
        <taxon>Craniata</taxon>
        <taxon>Vertebrata</taxon>
        <taxon>Euteleostomi</taxon>
        <taxon>Archelosauria</taxon>
        <taxon>Archosauria</taxon>
        <taxon>Dinosauria</taxon>
        <taxon>Saurischia</taxon>
        <taxon>Theropoda</taxon>
        <taxon>Coelurosauria</taxon>
        <taxon>Aves</taxon>
        <taxon>Neognathae</taxon>
        <taxon>Neoaves</taxon>
        <taxon>Telluraves</taxon>
        <taxon>Australaves</taxon>
        <taxon>Passeriformes</taxon>
        <taxon>Meliphagoidea</taxon>
        <taxon>Maluridae</taxon>
        <taxon>Malurus</taxon>
    </lineage>
</organism>
<evidence type="ECO:0000256" key="6">
    <source>
        <dbReference type="SAM" id="Phobius"/>
    </source>
</evidence>
<dbReference type="InterPro" id="IPR036179">
    <property type="entry name" value="Ig-like_dom_sf"/>
</dbReference>
<dbReference type="GO" id="GO:0050839">
    <property type="term" value="F:cell adhesion molecule binding"/>
    <property type="evidence" value="ECO:0007669"/>
    <property type="project" value="TreeGrafter"/>
</dbReference>
<feature type="domain" description="Ig-like" evidence="7">
    <location>
        <begin position="114"/>
        <end position="204"/>
    </location>
</feature>
<dbReference type="GO" id="GO:0005911">
    <property type="term" value="C:cell-cell junction"/>
    <property type="evidence" value="ECO:0007669"/>
    <property type="project" value="TreeGrafter"/>
</dbReference>
<keyword evidence="3" id="KW-1015">Disulfide bond</keyword>
<keyword evidence="4" id="KW-0325">Glycoprotein</keyword>
<dbReference type="SUPFAM" id="SSF48726">
    <property type="entry name" value="Immunoglobulin"/>
    <property type="match status" value="2"/>
</dbReference>
<evidence type="ECO:0000256" key="1">
    <source>
        <dbReference type="ARBA" id="ARBA00004479"/>
    </source>
</evidence>
<keyword evidence="9" id="KW-1185">Reference proteome</keyword>
<dbReference type="SMART" id="SM00409">
    <property type="entry name" value="IG"/>
    <property type="match status" value="2"/>
</dbReference>
<sequence length="281" mass="31633">QPRRSLRSARPCHFLLGMCLELSVNNHAADFTLSTMLGPPVSLSCLVHNSSQAEELLWYRGDGQVGLKDGNKVNISNICISPVNESDNGVTFTCKLARDKSVQVSVILDVQFPPQLSGEETFHVEEDKDVTLSCNSKSNPQAQTTWYKDNHRLTLQQSRHELYQTSEVFQLSIRKVQKSDHGTYTCIVESPLGNGTKDFHLVVEDKKPVFPTEAVIAAVVVVTITILFGIVARKDTFFKVWKALVSWEKNSIVCCNTLFCFFVFFFFSTFSILFHNVAFHC</sequence>
<keyword evidence="6" id="KW-1133">Transmembrane helix</keyword>
<dbReference type="InterPro" id="IPR013783">
    <property type="entry name" value="Ig-like_fold"/>
</dbReference>
<reference evidence="8" key="2">
    <citation type="submission" date="2025-09" db="UniProtKB">
        <authorList>
            <consortium name="Ensembl"/>
        </authorList>
    </citation>
    <scope>IDENTIFICATION</scope>
</reference>
<dbReference type="InterPro" id="IPR003598">
    <property type="entry name" value="Ig_sub2"/>
</dbReference>
<evidence type="ECO:0000256" key="5">
    <source>
        <dbReference type="ARBA" id="ARBA00023319"/>
    </source>
</evidence>
<evidence type="ECO:0000313" key="9">
    <source>
        <dbReference type="Proteomes" id="UP000694560"/>
    </source>
</evidence>
<dbReference type="PANTHER" id="PTHR11640">
    <property type="entry name" value="NEPHRIN"/>
    <property type="match status" value="1"/>
</dbReference>
<dbReference type="Pfam" id="PF13927">
    <property type="entry name" value="Ig_3"/>
    <property type="match status" value="1"/>
</dbReference>
<feature type="transmembrane region" description="Helical" evidence="6">
    <location>
        <begin position="214"/>
        <end position="232"/>
    </location>
</feature>
<dbReference type="InterPro" id="IPR013151">
    <property type="entry name" value="Immunoglobulin_dom"/>
</dbReference>